<dbReference type="InterPro" id="IPR035979">
    <property type="entry name" value="RBD_domain_sf"/>
</dbReference>
<evidence type="ECO:0000313" key="3">
    <source>
        <dbReference type="Proteomes" id="UP000314980"/>
    </source>
</evidence>
<dbReference type="InParanoid" id="A0A4W6D4C2"/>
<accession>A0A4W6D4C2</accession>
<dbReference type="GO" id="GO:0005737">
    <property type="term" value="C:cytoplasm"/>
    <property type="evidence" value="ECO:0007669"/>
    <property type="project" value="TreeGrafter"/>
</dbReference>
<protein>
    <recommendedName>
        <fullName evidence="4">RRM domain-containing protein</fullName>
    </recommendedName>
</protein>
<dbReference type="STRING" id="8187.ENSLCAP00010019648"/>
<evidence type="ECO:0008006" key="4">
    <source>
        <dbReference type="Google" id="ProtNLM"/>
    </source>
</evidence>
<name>A0A4W6D4C2_LATCA</name>
<dbReference type="GO" id="GO:0005634">
    <property type="term" value="C:nucleus"/>
    <property type="evidence" value="ECO:0007669"/>
    <property type="project" value="TreeGrafter"/>
</dbReference>
<reference evidence="3" key="1">
    <citation type="submission" date="2015-09" db="EMBL/GenBank/DDBJ databases">
        <authorList>
            <person name="Sai Rama Sridatta P."/>
        </authorList>
    </citation>
    <scope>NUCLEOTIDE SEQUENCE [LARGE SCALE GENOMIC DNA]</scope>
</reference>
<proteinExistence type="predicted"/>
<keyword evidence="1" id="KW-0694">RNA-binding</keyword>
<dbReference type="SUPFAM" id="SSF54928">
    <property type="entry name" value="RNA-binding domain, RBD"/>
    <property type="match status" value="1"/>
</dbReference>
<organism evidence="2 3">
    <name type="scientific">Lates calcarifer</name>
    <name type="common">Barramundi</name>
    <name type="synonym">Holocentrus calcarifer</name>
    <dbReference type="NCBI Taxonomy" id="8187"/>
    <lineage>
        <taxon>Eukaryota</taxon>
        <taxon>Metazoa</taxon>
        <taxon>Chordata</taxon>
        <taxon>Craniata</taxon>
        <taxon>Vertebrata</taxon>
        <taxon>Euteleostomi</taxon>
        <taxon>Actinopterygii</taxon>
        <taxon>Neopterygii</taxon>
        <taxon>Teleostei</taxon>
        <taxon>Neoteleostei</taxon>
        <taxon>Acanthomorphata</taxon>
        <taxon>Carangaria</taxon>
        <taxon>Carangaria incertae sedis</taxon>
        <taxon>Centropomidae</taxon>
        <taxon>Lates</taxon>
    </lineage>
</organism>
<sequence length="128" mass="14314">ILTCRVDCKFLSEMSASLAIMFERKTFKEIFFSGYGKLLEIDLKNGSKDMRGADDAVYELNGKELCGERVITEHARGPRGDGYGYGGRSGGYSSWNRSGRDKYGPRVRTEHRLIVENLSSRFSSGVLS</sequence>
<dbReference type="GeneTree" id="ENSGT00940000155448"/>
<dbReference type="AlphaFoldDB" id="A0A4W6D4C2"/>
<dbReference type="GO" id="GO:0003729">
    <property type="term" value="F:mRNA binding"/>
    <property type="evidence" value="ECO:0007669"/>
    <property type="project" value="TreeGrafter"/>
</dbReference>
<keyword evidence="3" id="KW-1185">Reference proteome</keyword>
<reference evidence="2" key="3">
    <citation type="submission" date="2025-09" db="UniProtKB">
        <authorList>
            <consortium name="Ensembl"/>
        </authorList>
    </citation>
    <scope>IDENTIFICATION</scope>
</reference>
<dbReference type="Proteomes" id="UP000314980">
    <property type="component" value="Unassembled WGS sequence"/>
</dbReference>
<dbReference type="PANTHER" id="PTHR23003">
    <property type="entry name" value="RNA RECOGNITION MOTIF RRM DOMAIN CONTAINING PROTEIN"/>
    <property type="match status" value="1"/>
</dbReference>
<dbReference type="Ensembl" id="ENSLCAT00010020073.1">
    <property type="protein sequence ID" value="ENSLCAP00010019648.1"/>
    <property type="gene ID" value="ENSLCAG00010009284.1"/>
</dbReference>
<reference evidence="2" key="2">
    <citation type="submission" date="2025-08" db="UniProtKB">
        <authorList>
            <consortium name="Ensembl"/>
        </authorList>
    </citation>
    <scope>IDENTIFICATION</scope>
</reference>
<evidence type="ECO:0000313" key="2">
    <source>
        <dbReference type="Ensembl" id="ENSLCAP00010019648.1"/>
    </source>
</evidence>
<dbReference type="InterPro" id="IPR050374">
    <property type="entry name" value="RRT5_SRSF_SR"/>
</dbReference>
<dbReference type="PANTHER" id="PTHR23003:SF52">
    <property type="entry name" value="SERINE_ARGININE-RICH SPLICING FACTOR 6"/>
    <property type="match status" value="1"/>
</dbReference>
<evidence type="ECO:0000256" key="1">
    <source>
        <dbReference type="ARBA" id="ARBA00022884"/>
    </source>
</evidence>